<evidence type="ECO:0000313" key="2">
    <source>
        <dbReference type="Proteomes" id="UP000198757"/>
    </source>
</evidence>
<name>A0A1G6URY7_NIADE</name>
<proteinExistence type="predicted"/>
<reference evidence="2" key="1">
    <citation type="submission" date="2016-10" db="EMBL/GenBank/DDBJ databases">
        <authorList>
            <person name="Varghese N."/>
            <person name="Submissions S."/>
        </authorList>
    </citation>
    <scope>NUCLEOTIDE SEQUENCE [LARGE SCALE GENOMIC DNA]</scope>
    <source>
        <strain evidence="2">DSM 25811 / CCM 8410 / LMG 26954 / E90</strain>
    </source>
</reference>
<dbReference type="STRING" id="1285928.SAMN04487894_10974"/>
<organism evidence="1 2">
    <name type="scientific">Niabella drilacis (strain DSM 25811 / CCM 8410 / CCUG 62505 / LMG 26954 / E90)</name>
    <dbReference type="NCBI Taxonomy" id="1285928"/>
    <lineage>
        <taxon>Bacteria</taxon>
        <taxon>Pseudomonadati</taxon>
        <taxon>Bacteroidota</taxon>
        <taxon>Chitinophagia</taxon>
        <taxon>Chitinophagales</taxon>
        <taxon>Chitinophagaceae</taxon>
        <taxon>Niabella</taxon>
    </lineage>
</organism>
<gene>
    <name evidence="1" type="ORF">SAMN04487894_10974</name>
</gene>
<keyword evidence="2" id="KW-1185">Reference proteome</keyword>
<dbReference type="Proteomes" id="UP000198757">
    <property type="component" value="Unassembled WGS sequence"/>
</dbReference>
<dbReference type="EMBL" id="FMZO01000009">
    <property type="protein sequence ID" value="SDD44190.1"/>
    <property type="molecule type" value="Genomic_DNA"/>
</dbReference>
<evidence type="ECO:0000313" key="1">
    <source>
        <dbReference type="EMBL" id="SDD44190.1"/>
    </source>
</evidence>
<protein>
    <submittedName>
        <fullName evidence="1">Uncharacterized protein</fullName>
    </submittedName>
</protein>
<sequence>MQRNNTLHNRKLRKHLPSGNRINCGSALAYYQLRSYGIESIYEITWIIGAILNNISVNQNYMHATMQTIRTNTYFLRLDPVNK</sequence>
<accession>A0A1G6URY7</accession>
<dbReference type="AlphaFoldDB" id="A0A1G6URY7"/>